<gene>
    <name evidence="1" type="ORF">L6452_15254</name>
</gene>
<protein>
    <submittedName>
        <fullName evidence="1">Uncharacterized protein</fullName>
    </submittedName>
</protein>
<organism evidence="1 2">
    <name type="scientific">Arctium lappa</name>
    <name type="common">Greater burdock</name>
    <name type="synonym">Lappa major</name>
    <dbReference type="NCBI Taxonomy" id="4217"/>
    <lineage>
        <taxon>Eukaryota</taxon>
        <taxon>Viridiplantae</taxon>
        <taxon>Streptophyta</taxon>
        <taxon>Embryophyta</taxon>
        <taxon>Tracheophyta</taxon>
        <taxon>Spermatophyta</taxon>
        <taxon>Magnoliopsida</taxon>
        <taxon>eudicotyledons</taxon>
        <taxon>Gunneridae</taxon>
        <taxon>Pentapetalae</taxon>
        <taxon>asterids</taxon>
        <taxon>campanulids</taxon>
        <taxon>Asterales</taxon>
        <taxon>Asteraceae</taxon>
        <taxon>Carduoideae</taxon>
        <taxon>Cardueae</taxon>
        <taxon>Arctiinae</taxon>
        <taxon>Arctium</taxon>
    </lineage>
</organism>
<evidence type="ECO:0000313" key="1">
    <source>
        <dbReference type="EMBL" id="KAI3735743.1"/>
    </source>
</evidence>
<sequence>MIAGERRWDTRSTPIDEQAKEHNVEQNGVANNERGGGTISSPVDVNERQNEGSKSTGGASNPKSTPPTKQLPPLVPMVDKAIAGAKPLKRFLKNANRGPGVINDGGKKGGGYINKSTKQ</sequence>
<reference evidence="2" key="1">
    <citation type="journal article" date="2022" name="Mol. Ecol. Resour.">
        <title>The genomes of chicory, endive, great burdock and yacon provide insights into Asteraceae palaeo-polyploidization history and plant inulin production.</title>
        <authorList>
            <person name="Fan W."/>
            <person name="Wang S."/>
            <person name="Wang H."/>
            <person name="Wang A."/>
            <person name="Jiang F."/>
            <person name="Liu H."/>
            <person name="Zhao H."/>
            <person name="Xu D."/>
            <person name="Zhang Y."/>
        </authorList>
    </citation>
    <scope>NUCLEOTIDE SEQUENCE [LARGE SCALE GENOMIC DNA]</scope>
    <source>
        <strain evidence="2">cv. Niubang</strain>
    </source>
</reference>
<comment type="caution">
    <text evidence="1">The sequence shown here is derived from an EMBL/GenBank/DDBJ whole genome shotgun (WGS) entry which is preliminary data.</text>
</comment>
<keyword evidence="2" id="KW-1185">Reference proteome</keyword>
<proteinExistence type="predicted"/>
<name>A0ACB9CN30_ARCLA</name>
<dbReference type="Proteomes" id="UP001055879">
    <property type="component" value="Linkage Group LG04"/>
</dbReference>
<dbReference type="EMBL" id="CM042050">
    <property type="protein sequence ID" value="KAI3735743.1"/>
    <property type="molecule type" value="Genomic_DNA"/>
</dbReference>
<evidence type="ECO:0000313" key="2">
    <source>
        <dbReference type="Proteomes" id="UP001055879"/>
    </source>
</evidence>
<accession>A0ACB9CN30</accession>
<reference evidence="1 2" key="2">
    <citation type="journal article" date="2022" name="Mol. Ecol. Resour.">
        <title>The genomes of chicory, endive, great burdock and yacon provide insights into Asteraceae paleo-polyploidization history and plant inulin production.</title>
        <authorList>
            <person name="Fan W."/>
            <person name="Wang S."/>
            <person name="Wang H."/>
            <person name="Wang A."/>
            <person name="Jiang F."/>
            <person name="Liu H."/>
            <person name="Zhao H."/>
            <person name="Xu D."/>
            <person name="Zhang Y."/>
        </authorList>
    </citation>
    <scope>NUCLEOTIDE SEQUENCE [LARGE SCALE GENOMIC DNA]</scope>
    <source>
        <strain evidence="2">cv. Niubang</strain>
    </source>
</reference>